<dbReference type="Proteomes" id="UP000728032">
    <property type="component" value="Unassembled WGS sequence"/>
</dbReference>
<gene>
    <name evidence="2" type="ORF">ONB1V03_LOCUS904</name>
</gene>
<dbReference type="GO" id="GO:0007188">
    <property type="term" value="P:adenylate cyclase-modulating G protein-coupled receptor signaling pathway"/>
    <property type="evidence" value="ECO:0007669"/>
    <property type="project" value="TreeGrafter"/>
</dbReference>
<name>A0A7R9LC55_9ACAR</name>
<dbReference type="PROSITE" id="PS50227">
    <property type="entry name" value="G_PROTEIN_RECEP_F2_3"/>
    <property type="match status" value="1"/>
</dbReference>
<proteinExistence type="predicted"/>
<dbReference type="Pfam" id="PF02793">
    <property type="entry name" value="HRM"/>
    <property type="match status" value="1"/>
</dbReference>
<protein>
    <recommendedName>
        <fullName evidence="1">G-protein coupled receptors family 2 profile 1 domain-containing protein</fullName>
    </recommendedName>
</protein>
<evidence type="ECO:0000313" key="2">
    <source>
        <dbReference type="EMBL" id="CAD7637586.1"/>
    </source>
</evidence>
<evidence type="ECO:0000313" key="3">
    <source>
        <dbReference type="Proteomes" id="UP000728032"/>
    </source>
</evidence>
<dbReference type="SUPFAM" id="SSF111418">
    <property type="entry name" value="Hormone receptor domain"/>
    <property type="match status" value="1"/>
</dbReference>
<reference evidence="2" key="1">
    <citation type="submission" date="2020-11" db="EMBL/GenBank/DDBJ databases">
        <authorList>
            <person name="Tran Van P."/>
        </authorList>
    </citation>
    <scope>NUCLEOTIDE SEQUENCE</scope>
</reference>
<dbReference type="PANTHER" id="PTHR45620">
    <property type="entry name" value="PDF RECEPTOR-LIKE PROTEIN-RELATED"/>
    <property type="match status" value="1"/>
</dbReference>
<dbReference type="InterPro" id="IPR036445">
    <property type="entry name" value="GPCR_2_extracell_dom_sf"/>
</dbReference>
<dbReference type="EMBL" id="CAJPVJ010000104">
    <property type="protein sequence ID" value="CAG2160941.1"/>
    <property type="molecule type" value="Genomic_DNA"/>
</dbReference>
<dbReference type="InterPro" id="IPR050332">
    <property type="entry name" value="GPCR_2"/>
</dbReference>
<accession>A0A7R9LC55</accession>
<dbReference type="OrthoDB" id="16753at2759"/>
<dbReference type="PANTHER" id="PTHR45620:SF42">
    <property type="entry name" value="G-PROTEIN COUPLED RECEPTOR SEB-2"/>
    <property type="match status" value="1"/>
</dbReference>
<dbReference type="InterPro" id="IPR001879">
    <property type="entry name" value="GPCR_2_extracellular_dom"/>
</dbReference>
<dbReference type="Gene3D" id="4.10.1240.10">
    <property type="entry name" value="GPCR, family 2, extracellular hormone receptor domain"/>
    <property type="match status" value="1"/>
</dbReference>
<feature type="domain" description="G-protein coupled receptors family 2 profile 1" evidence="1">
    <location>
        <begin position="129"/>
        <end position="231"/>
    </location>
</feature>
<sequence length="251" mass="29187">MEHQASIVNSSQAFSCHHNVRENGTEFDVYNLDNFTNIMCARCYWYMADLKTAWKNDTMVNTAMNLSFYPDVMIHFLFGEGHDRRRINLGFNYSDLDIDNWHDDLFLQQFVSEFFKDTFLSCCSDAQKCCQKQIQASTDRSNTGPRCPAKWDGWMCWDSAPADSVQYQKCPPMSQTSLGYHPTDCANEYANKICLPNGTWTTKWLPFDDDHPEYGTYMDDDTDYNYCYIPEASEKLRQVQTSIGIFIFSLD</sequence>
<dbReference type="GO" id="GO:0008528">
    <property type="term" value="F:G protein-coupled peptide receptor activity"/>
    <property type="evidence" value="ECO:0007669"/>
    <property type="project" value="TreeGrafter"/>
</dbReference>
<keyword evidence="3" id="KW-1185">Reference proteome</keyword>
<dbReference type="PROSITE" id="PS00649">
    <property type="entry name" value="G_PROTEIN_RECEP_F2_1"/>
    <property type="match status" value="1"/>
</dbReference>
<dbReference type="GO" id="GO:0005886">
    <property type="term" value="C:plasma membrane"/>
    <property type="evidence" value="ECO:0007669"/>
    <property type="project" value="TreeGrafter"/>
</dbReference>
<dbReference type="EMBL" id="OC914929">
    <property type="protein sequence ID" value="CAD7637586.1"/>
    <property type="molecule type" value="Genomic_DNA"/>
</dbReference>
<evidence type="ECO:0000259" key="1">
    <source>
        <dbReference type="PROSITE" id="PS50227"/>
    </source>
</evidence>
<feature type="non-terminal residue" evidence="2">
    <location>
        <position position="1"/>
    </location>
</feature>
<organism evidence="2">
    <name type="scientific">Oppiella nova</name>
    <dbReference type="NCBI Taxonomy" id="334625"/>
    <lineage>
        <taxon>Eukaryota</taxon>
        <taxon>Metazoa</taxon>
        <taxon>Ecdysozoa</taxon>
        <taxon>Arthropoda</taxon>
        <taxon>Chelicerata</taxon>
        <taxon>Arachnida</taxon>
        <taxon>Acari</taxon>
        <taxon>Acariformes</taxon>
        <taxon>Sarcoptiformes</taxon>
        <taxon>Oribatida</taxon>
        <taxon>Brachypylina</taxon>
        <taxon>Oppioidea</taxon>
        <taxon>Oppiidae</taxon>
        <taxon>Oppiella</taxon>
    </lineage>
</organism>
<dbReference type="InterPro" id="IPR017983">
    <property type="entry name" value="GPCR_2_secretin-like_CS"/>
</dbReference>
<dbReference type="AlphaFoldDB" id="A0A7R9LC55"/>